<dbReference type="OrthoDB" id="329835at2759"/>
<dbReference type="Gene3D" id="3.40.50.720">
    <property type="entry name" value="NAD(P)-binding Rossmann-like Domain"/>
    <property type="match status" value="1"/>
</dbReference>
<dbReference type="InterPro" id="IPR013968">
    <property type="entry name" value="PKS_KR"/>
</dbReference>
<dbReference type="PANTHER" id="PTHR43775:SF29">
    <property type="entry name" value="ASPERFURANONE POLYKETIDE SYNTHASE AFOG-RELATED"/>
    <property type="match status" value="1"/>
</dbReference>
<dbReference type="EMBL" id="QGMH01000064">
    <property type="protein sequence ID" value="TVY26675.1"/>
    <property type="molecule type" value="Genomic_DNA"/>
</dbReference>
<dbReference type="InterPro" id="IPR057326">
    <property type="entry name" value="KR_dom"/>
</dbReference>
<accession>A0A8H8R2S0</accession>
<name>A0A8H8R2S0_9HELO</name>
<organism evidence="3 4">
    <name type="scientific">Lachnellula hyalina</name>
    <dbReference type="NCBI Taxonomy" id="1316788"/>
    <lineage>
        <taxon>Eukaryota</taxon>
        <taxon>Fungi</taxon>
        <taxon>Dikarya</taxon>
        <taxon>Ascomycota</taxon>
        <taxon>Pezizomycotina</taxon>
        <taxon>Leotiomycetes</taxon>
        <taxon>Helotiales</taxon>
        <taxon>Lachnaceae</taxon>
        <taxon>Lachnellula</taxon>
    </lineage>
</organism>
<dbReference type="SMART" id="SM00822">
    <property type="entry name" value="PKS_KR"/>
    <property type="match status" value="1"/>
</dbReference>
<gene>
    <name evidence="3" type="primary">ZEA2</name>
    <name evidence="3" type="ORF">LHYA1_G004151</name>
</gene>
<dbReference type="GeneID" id="41984349"/>
<dbReference type="Proteomes" id="UP000431533">
    <property type="component" value="Unassembled WGS sequence"/>
</dbReference>
<dbReference type="SUPFAM" id="SSF51735">
    <property type="entry name" value="NAD(P)-binding Rossmann-fold domains"/>
    <property type="match status" value="1"/>
</dbReference>
<feature type="region of interest" description="Disordered" evidence="1">
    <location>
        <begin position="199"/>
        <end position="225"/>
    </location>
</feature>
<dbReference type="AlphaFoldDB" id="A0A8H8R2S0"/>
<dbReference type="InterPro" id="IPR050091">
    <property type="entry name" value="PKS_NRPS_Biosynth_Enz"/>
</dbReference>
<comment type="caution">
    <text evidence="3">The sequence shown here is derived from an EMBL/GenBank/DDBJ whole genome shotgun (WGS) entry which is preliminary data.</text>
</comment>
<sequence>MVAKSYAYDISGKRALEDVLQQCALDIPPIRGIIQSAAVLNDSVYDMTHEMWLGAIRPKIQGTRILHNLLPEDMDFFVMLSSISGVVGNRSQANYAAGNTFQDALARHRRKKGLPAVSIDLGLMLGTGLIARRGGSTNLRKSEAVGLYEDDFHAIVKAAIFGSYGQSETPAQLITGLPTGGILRMGGLEDPFYYDDPRSSGLKKTGLDSLTDDQRGEGGDSSGEVDASSQLAHCVSLQEASKLISIVFGKPLHTYGVGSLMAVDFRTWILIHTKAEISLFDVLSGGSIESLATKVATTSKLVPAGIVRKGD</sequence>
<evidence type="ECO:0000256" key="1">
    <source>
        <dbReference type="SAM" id="MobiDB-lite"/>
    </source>
</evidence>
<dbReference type="PANTHER" id="PTHR43775">
    <property type="entry name" value="FATTY ACID SYNTHASE"/>
    <property type="match status" value="1"/>
</dbReference>
<dbReference type="InterPro" id="IPR036291">
    <property type="entry name" value="NAD(P)-bd_dom_sf"/>
</dbReference>
<dbReference type="GO" id="GO:0044550">
    <property type="term" value="P:secondary metabolite biosynthetic process"/>
    <property type="evidence" value="ECO:0007669"/>
    <property type="project" value="TreeGrafter"/>
</dbReference>
<proteinExistence type="predicted"/>
<reference evidence="3 4" key="1">
    <citation type="submission" date="2018-05" db="EMBL/GenBank/DDBJ databases">
        <title>Genome sequencing and assembly of the regulated plant pathogen Lachnellula willkommii and related sister species for the development of diagnostic species identification markers.</title>
        <authorList>
            <person name="Giroux E."/>
            <person name="Bilodeau G."/>
        </authorList>
    </citation>
    <scope>NUCLEOTIDE SEQUENCE [LARGE SCALE GENOMIC DNA]</scope>
    <source>
        <strain evidence="3 4">CBS 185.66</strain>
    </source>
</reference>
<evidence type="ECO:0000313" key="3">
    <source>
        <dbReference type="EMBL" id="TVY26675.1"/>
    </source>
</evidence>
<keyword evidence="4" id="KW-1185">Reference proteome</keyword>
<dbReference type="Pfam" id="PF08659">
    <property type="entry name" value="KR"/>
    <property type="match status" value="1"/>
</dbReference>
<evidence type="ECO:0000259" key="2">
    <source>
        <dbReference type="SMART" id="SM00822"/>
    </source>
</evidence>
<protein>
    <submittedName>
        <fullName evidence="3">Highly reducing polyketide synthase</fullName>
    </submittedName>
</protein>
<dbReference type="GO" id="GO:0004312">
    <property type="term" value="F:fatty acid synthase activity"/>
    <property type="evidence" value="ECO:0007669"/>
    <property type="project" value="TreeGrafter"/>
</dbReference>
<feature type="domain" description="Ketoreductase" evidence="2">
    <location>
        <begin position="1"/>
        <end position="127"/>
    </location>
</feature>
<dbReference type="GO" id="GO:0006633">
    <property type="term" value="P:fatty acid biosynthetic process"/>
    <property type="evidence" value="ECO:0007669"/>
    <property type="project" value="TreeGrafter"/>
</dbReference>
<dbReference type="RefSeq" id="XP_031005463.1">
    <property type="nucleotide sequence ID" value="XM_031149113.1"/>
</dbReference>
<evidence type="ECO:0000313" key="4">
    <source>
        <dbReference type="Proteomes" id="UP000431533"/>
    </source>
</evidence>